<name>A0AAD5QLL3_PARTN</name>
<organism evidence="1 2">
    <name type="scientific">Parelaphostrongylus tenuis</name>
    <name type="common">Meningeal worm</name>
    <dbReference type="NCBI Taxonomy" id="148309"/>
    <lineage>
        <taxon>Eukaryota</taxon>
        <taxon>Metazoa</taxon>
        <taxon>Ecdysozoa</taxon>
        <taxon>Nematoda</taxon>
        <taxon>Chromadorea</taxon>
        <taxon>Rhabditida</taxon>
        <taxon>Rhabditina</taxon>
        <taxon>Rhabditomorpha</taxon>
        <taxon>Strongyloidea</taxon>
        <taxon>Metastrongylidae</taxon>
        <taxon>Parelaphostrongylus</taxon>
    </lineage>
</organism>
<dbReference type="AlphaFoldDB" id="A0AAD5QLL3"/>
<evidence type="ECO:0000313" key="1">
    <source>
        <dbReference type="EMBL" id="KAJ1351086.1"/>
    </source>
</evidence>
<proteinExistence type="predicted"/>
<dbReference type="EMBL" id="JAHQIW010001001">
    <property type="protein sequence ID" value="KAJ1351086.1"/>
    <property type="molecule type" value="Genomic_DNA"/>
</dbReference>
<keyword evidence="2" id="KW-1185">Reference proteome</keyword>
<gene>
    <name evidence="1" type="ORF">KIN20_007033</name>
</gene>
<sequence>MDLFGNMFQVFAKHARSFDILQLLTKVNHRVAYCFQTSCSSSYKQTGLIPRSCRQRKKRLRGLTVESNELLARLGRLSNERHDHHRAIRCLIDELLSANAMKAAGLVLFKRNE</sequence>
<dbReference type="Gene3D" id="3.30.70.1470">
    <property type="entry name" value="Caspase-like"/>
    <property type="match status" value="1"/>
</dbReference>
<reference evidence="1" key="1">
    <citation type="submission" date="2021-06" db="EMBL/GenBank/DDBJ databases">
        <title>Parelaphostrongylus tenuis whole genome reference sequence.</title>
        <authorList>
            <person name="Garwood T.J."/>
            <person name="Larsen P.A."/>
            <person name="Fountain-Jones N.M."/>
            <person name="Garbe J.R."/>
            <person name="Macchietto M.G."/>
            <person name="Kania S.A."/>
            <person name="Gerhold R.W."/>
            <person name="Richards J.E."/>
            <person name="Wolf T.M."/>
        </authorList>
    </citation>
    <scope>NUCLEOTIDE SEQUENCE</scope>
    <source>
        <strain evidence="1">MNPRO001-30</strain>
        <tissue evidence="1">Meninges</tissue>
    </source>
</reference>
<dbReference type="InterPro" id="IPR029030">
    <property type="entry name" value="Caspase-like_dom_sf"/>
</dbReference>
<accession>A0AAD5QLL3</accession>
<evidence type="ECO:0000313" key="2">
    <source>
        <dbReference type="Proteomes" id="UP001196413"/>
    </source>
</evidence>
<comment type="caution">
    <text evidence="1">The sequence shown here is derived from an EMBL/GenBank/DDBJ whole genome shotgun (WGS) entry which is preliminary data.</text>
</comment>
<protein>
    <submittedName>
        <fullName evidence="1">Uncharacterized protein</fullName>
    </submittedName>
</protein>
<dbReference type="Proteomes" id="UP001196413">
    <property type="component" value="Unassembled WGS sequence"/>
</dbReference>
<dbReference type="SUPFAM" id="SSF52129">
    <property type="entry name" value="Caspase-like"/>
    <property type="match status" value="1"/>
</dbReference>